<dbReference type="AlphaFoldDB" id="A0A0B8PF85"/>
<keyword evidence="5" id="KW-1133">Transmembrane helix</keyword>
<proteinExistence type="inferred from homology"/>
<keyword evidence="6" id="KW-0472">Membrane</keyword>
<evidence type="ECO:0000256" key="5">
    <source>
        <dbReference type="ARBA" id="ARBA00022989"/>
    </source>
</evidence>
<evidence type="ECO:0000256" key="1">
    <source>
        <dbReference type="ARBA" id="ARBA00004236"/>
    </source>
</evidence>
<accession>A0A0B8PF85</accession>
<dbReference type="EMBL" id="BBSA01000016">
    <property type="protein sequence ID" value="GAM64966.1"/>
    <property type="molecule type" value="Genomic_DNA"/>
</dbReference>
<organism evidence="7 8">
    <name type="scientific">Vibrio ishigakensis</name>
    <dbReference type="NCBI Taxonomy" id="1481914"/>
    <lineage>
        <taxon>Bacteria</taxon>
        <taxon>Pseudomonadati</taxon>
        <taxon>Pseudomonadota</taxon>
        <taxon>Gammaproteobacteria</taxon>
        <taxon>Vibrionales</taxon>
        <taxon>Vibrionaceae</taxon>
        <taxon>Vibrio</taxon>
    </lineage>
</organism>
<name>A0A0B8PF85_9VIBR</name>
<protein>
    <submittedName>
        <fullName evidence="7">Smp-like protein</fullName>
    </submittedName>
</protein>
<evidence type="ECO:0000313" key="7">
    <source>
        <dbReference type="EMBL" id="GAM64966.1"/>
    </source>
</evidence>
<dbReference type="GO" id="GO:0005886">
    <property type="term" value="C:plasma membrane"/>
    <property type="evidence" value="ECO:0007669"/>
    <property type="project" value="UniProtKB-SubCell"/>
</dbReference>
<dbReference type="Proteomes" id="UP000031670">
    <property type="component" value="Unassembled WGS sequence"/>
</dbReference>
<keyword evidence="3" id="KW-1003">Cell membrane</keyword>
<gene>
    <name evidence="7" type="ORF">JCM19232_10</name>
</gene>
<comment type="subcellular location">
    <subcellularLocation>
        <location evidence="1">Cell membrane</location>
    </subcellularLocation>
</comment>
<evidence type="ECO:0000313" key="8">
    <source>
        <dbReference type="Proteomes" id="UP000031670"/>
    </source>
</evidence>
<evidence type="ECO:0000256" key="2">
    <source>
        <dbReference type="ARBA" id="ARBA00005362"/>
    </source>
</evidence>
<dbReference type="InterPro" id="IPR019305">
    <property type="entry name" value="Uncharacterised_Smp"/>
</dbReference>
<sequence length="145" mass="15851">MFATIVRSSVFISQGNQQIQFKQLQTLTQLLISQASLNASELIVKEDQENLRHLANRLAKETLVTDVTIYDSKGVKIAASDKAKTVRESLGLDTPLASAAIGKQQLIEPSFPNNPLLDMCASPSRRGSSQPSLIITTETVTALYY</sequence>
<comment type="similarity">
    <text evidence="2">Belongs to the Smp family.</text>
</comment>
<evidence type="ECO:0000256" key="6">
    <source>
        <dbReference type="ARBA" id="ARBA00023136"/>
    </source>
</evidence>
<keyword evidence="4" id="KW-0812">Transmembrane</keyword>
<dbReference type="Pfam" id="PF10144">
    <property type="entry name" value="SMP_2"/>
    <property type="match status" value="1"/>
</dbReference>
<comment type="caution">
    <text evidence="7">The sequence shown here is derived from an EMBL/GenBank/DDBJ whole genome shotgun (WGS) entry which is preliminary data.</text>
</comment>
<evidence type="ECO:0000256" key="4">
    <source>
        <dbReference type="ARBA" id="ARBA00022692"/>
    </source>
</evidence>
<reference evidence="7 8" key="2">
    <citation type="submission" date="2015-01" db="EMBL/GenBank/DDBJ databases">
        <authorList>
            <consortium name="NBRP consortium"/>
            <person name="Sawabe T."/>
            <person name="Meirelles P."/>
            <person name="Feng G."/>
            <person name="Sayaka M."/>
            <person name="Hattori M."/>
            <person name="Ohkuma M."/>
        </authorList>
    </citation>
    <scope>NUCLEOTIDE SEQUENCE [LARGE SCALE GENOMIC DNA]</scope>
    <source>
        <strain evidence="7 8">JCM19232</strain>
    </source>
</reference>
<reference evidence="7 8" key="1">
    <citation type="submission" date="2015-01" db="EMBL/GenBank/DDBJ databases">
        <title>Vibrio sp. C5 JCM 19232 whole genome shotgun sequence.</title>
        <authorList>
            <person name="Sawabe T."/>
            <person name="Meirelles P."/>
            <person name="Feng G."/>
            <person name="Sayaka M."/>
            <person name="Hattori M."/>
            <person name="Ohkuma M."/>
        </authorList>
    </citation>
    <scope>NUCLEOTIDE SEQUENCE [LARGE SCALE GENOMIC DNA]</scope>
    <source>
        <strain evidence="7 8">JCM19232</strain>
    </source>
</reference>
<evidence type="ECO:0000256" key="3">
    <source>
        <dbReference type="ARBA" id="ARBA00022475"/>
    </source>
</evidence>